<dbReference type="Gene3D" id="3.30.420.10">
    <property type="entry name" value="Ribonuclease H-like superfamily/Ribonuclease H"/>
    <property type="match status" value="1"/>
</dbReference>
<feature type="compositionally biased region" description="Polar residues" evidence="2">
    <location>
        <begin position="621"/>
        <end position="637"/>
    </location>
</feature>
<proteinExistence type="predicted"/>
<dbReference type="EMBL" id="PGCI01000037">
    <property type="protein sequence ID" value="PLW46663.1"/>
    <property type="molecule type" value="Genomic_DNA"/>
</dbReference>
<gene>
    <name evidence="4" type="ORF">PCASD_03685</name>
</gene>
<dbReference type="Pfam" id="PF07727">
    <property type="entry name" value="RVT_2"/>
    <property type="match status" value="1"/>
</dbReference>
<evidence type="ECO:0000313" key="4">
    <source>
        <dbReference type="EMBL" id="PLW46663.1"/>
    </source>
</evidence>
<organism evidence="4 5">
    <name type="scientific">Puccinia coronata f. sp. avenae</name>
    <dbReference type="NCBI Taxonomy" id="200324"/>
    <lineage>
        <taxon>Eukaryota</taxon>
        <taxon>Fungi</taxon>
        <taxon>Dikarya</taxon>
        <taxon>Basidiomycota</taxon>
        <taxon>Pucciniomycotina</taxon>
        <taxon>Pucciniomycetes</taxon>
        <taxon>Pucciniales</taxon>
        <taxon>Pucciniaceae</taxon>
        <taxon>Puccinia</taxon>
    </lineage>
</organism>
<dbReference type="InterPro" id="IPR001584">
    <property type="entry name" value="Integrase_cat-core"/>
</dbReference>
<comment type="caution">
    <text evidence="4">The sequence shown here is derived from an EMBL/GenBank/DDBJ whole genome shotgun (WGS) entry which is preliminary data.</text>
</comment>
<dbReference type="PANTHER" id="PTHR11439:SF467">
    <property type="entry name" value="INTEGRASE CATALYTIC DOMAIN-CONTAINING PROTEIN"/>
    <property type="match status" value="1"/>
</dbReference>
<dbReference type="AlphaFoldDB" id="A0A2N5V9J5"/>
<dbReference type="PANTHER" id="PTHR11439">
    <property type="entry name" value="GAG-POL-RELATED RETROTRANSPOSON"/>
    <property type="match status" value="1"/>
</dbReference>
<dbReference type="InterPro" id="IPR043502">
    <property type="entry name" value="DNA/RNA_pol_sf"/>
</dbReference>
<feature type="region of interest" description="Disordered" evidence="2">
    <location>
        <begin position="166"/>
        <end position="231"/>
    </location>
</feature>
<dbReference type="PROSITE" id="PS50994">
    <property type="entry name" value="INTEGRASE"/>
    <property type="match status" value="1"/>
</dbReference>
<dbReference type="SUPFAM" id="SSF56672">
    <property type="entry name" value="DNA/RNA polymerases"/>
    <property type="match status" value="1"/>
</dbReference>
<reference evidence="4 5" key="1">
    <citation type="submission" date="2017-11" db="EMBL/GenBank/DDBJ databases">
        <title>De novo assembly and phasing of dikaryotic genomes from two isolates of Puccinia coronata f. sp. avenae, the causal agent of oat crown rust.</title>
        <authorList>
            <person name="Miller M.E."/>
            <person name="Zhang Y."/>
            <person name="Omidvar V."/>
            <person name="Sperschneider J."/>
            <person name="Schwessinger B."/>
            <person name="Raley C."/>
            <person name="Palmer J.M."/>
            <person name="Garnica D."/>
            <person name="Upadhyaya N."/>
            <person name="Rathjen J."/>
            <person name="Taylor J.M."/>
            <person name="Park R.F."/>
            <person name="Dodds P.N."/>
            <person name="Hirsch C.D."/>
            <person name="Kianian S.F."/>
            <person name="Figueroa M."/>
        </authorList>
    </citation>
    <scope>NUCLEOTIDE SEQUENCE [LARGE SCALE GENOMIC DNA]</scope>
    <source>
        <strain evidence="4">12SD80</strain>
    </source>
</reference>
<dbReference type="InterPro" id="IPR036397">
    <property type="entry name" value="RNaseH_sf"/>
</dbReference>
<protein>
    <recommendedName>
        <fullName evidence="3">Integrase catalytic domain-containing protein</fullName>
    </recommendedName>
</protein>
<feature type="compositionally biased region" description="Low complexity" evidence="2">
    <location>
        <begin position="256"/>
        <end position="268"/>
    </location>
</feature>
<dbReference type="Proteomes" id="UP000235392">
    <property type="component" value="Unassembled WGS sequence"/>
</dbReference>
<dbReference type="GO" id="GO:0003723">
    <property type="term" value="F:RNA binding"/>
    <property type="evidence" value="ECO:0007669"/>
    <property type="project" value="UniProtKB-KW"/>
</dbReference>
<feature type="domain" description="Integrase catalytic" evidence="3">
    <location>
        <begin position="1"/>
        <end position="125"/>
    </location>
</feature>
<dbReference type="SUPFAM" id="SSF53098">
    <property type="entry name" value="Ribonuclease H-like"/>
    <property type="match status" value="1"/>
</dbReference>
<evidence type="ECO:0000256" key="2">
    <source>
        <dbReference type="SAM" id="MobiDB-lite"/>
    </source>
</evidence>
<evidence type="ECO:0000313" key="5">
    <source>
        <dbReference type="Proteomes" id="UP000235392"/>
    </source>
</evidence>
<accession>A0A2N5V9J5</accession>
<evidence type="ECO:0000256" key="1">
    <source>
        <dbReference type="ARBA" id="ARBA00022884"/>
    </source>
</evidence>
<evidence type="ECO:0000259" key="3">
    <source>
        <dbReference type="PROSITE" id="PS50994"/>
    </source>
</evidence>
<dbReference type="CDD" id="cd09272">
    <property type="entry name" value="RNase_HI_RT_Ty1"/>
    <property type="match status" value="1"/>
</dbReference>
<sequence>MKSKSDSFGCFKAFRAAFEKSGDHKICALRTDNGGEYTSKEFESYLSQSGIKHEPGPPHSPELNGVAERTNRTISNLVRSSLLHARVPKSFWADALRHSLFAYNSFPCQTPMGFKSPVSILGTPSVELKGLHPFGCLVWYKVPEANRKKLDLKVELPWLQLSDKRTKPPVQTEVDAGQPTSPHSELPTAPKKANPLENNSPAPSDSRPSPVLSPPSRMRPSTPDLPPLNIPLKDRFDRRLTASIHAPGNQPRDQQSISSNSDSSATLSPRSADSDLSELSVISLPDLAPVLRRSPSPRPAHGPPKTNKLPSPQACPSPPRRRSTRERKIPDRYGQWSKNVSADSEVDTPKTWRQLLKSPNKHRWLKAAEEEFASLLGMHTWRLVPRPEKRRIIKSKWVFKVKRRPDQTIQKLKARLVAMGYSQVAGLDYDEIFSPTLRLETLRLIFSLLASRGWKGRQVDFKTAFLNGHLDKTIFMEQPPGFEDPQHPDWVCEVKRSLYGLKQSPRQWNLELHKALIELGLSNSKYDPTLYFKLTAGKLVGALTTHVDDLAVVGEPEFVDSIISSLGKRFKIGADEELNHFLSLKITRDVESKYIYLNQSHYISEICTRFMDGHHTPVPTPTDSNFKNLSRRSSTDPASPGPYPQLVGSLLWVSQCTRPDILFAVNQLSQHLRDPLAAHWHAGLRILNYLVTTKDLKLCLGGDLVLSGYSDSDWAEDRDDRHSTSAYTYRIGNGAISWKSRKQATVSLSSTEAEYKALSDSCKEGLWLRHLLTELRLRPDMSIPLHVDNEGAEALAKNPEHHARTKHIHARYHFIRECVQDGEISLLHISTKDMLADMLTKPLPHVALEKHRLMFGIVP</sequence>
<name>A0A2N5V9J5_9BASI</name>
<keyword evidence="1" id="KW-0694">RNA-binding</keyword>
<dbReference type="GO" id="GO:0005634">
    <property type="term" value="C:nucleus"/>
    <property type="evidence" value="ECO:0007669"/>
    <property type="project" value="UniProtKB-ARBA"/>
</dbReference>
<feature type="compositionally biased region" description="Low complexity" evidence="2">
    <location>
        <begin position="203"/>
        <end position="221"/>
    </location>
</feature>
<dbReference type="InterPro" id="IPR012337">
    <property type="entry name" value="RNaseH-like_sf"/>
</dbReference>
<feature type="region of interest" description="Disordered" evidence="2">
    <location>
        <begin position="621"/>
        <end position="641"/>
    </location>
</feature>
<dbReference type="InterPro" id="IPR013103">
    <property type="entry name" value="RVT_2"/>
</dbReference>
<dbReference type="GO" id="GO:0015074">
    <property type="term" value="P:DNA integration"/>
    <property type="evidence" value="ECO:0007669"/>
    <property type="project" value="InterPro"/>
</dbReference>
<feature type="region of interest" description="Disordered" evidence="2">
    <location>
        <begin position="244"/>
        <end position="344"/>
    </location>
</feature>